<dbReference type="GO" id="GO:0005829">
    <property type="term" value="C:cytosol"/>
    <property type="evidence" value="ECO:0007669"/>
    <property type="project" value="TreeGrafter"/>
</dbReference>
<dbReference type="RefSeq" id="WP_369600285.1">
    <property type="nucleotide sequence ID" value="NZ_CP154858.1"/>
</dbReference>
<dbReference type="PANTHER" id="PTHR22617:SF23">
    <property type="entry name" value="CHEMOTAXIS PROTEIN CHEW"/>
    <property type="match status" value="1"/>
</dbReference>
<evidence type="ECO:0000313" key="2">
    <source>
        <dbReference type="EMBL" id="XDT71247.1"/>
    </source>
</evidence>
<dbReference type="InterPro" id="IPR036061">
    <property type="entry name" value="CheW-like_dom_sf"/>
</dbReference>
<gene>
    <name evidence="2" type="ORF">AAIA72_10565</name>
</gene>
<dbReference type="InterPro" id="IPR002545">
    <property type="entry name" value="CheW-lke_dom"/>
</dbReference>
<dbReference type="Gene3D" id="2.30.30.40">
    <property type="entry name" value="SH3 Domains"/>
    <property type="match status" value="1"/>
</dbReference>
<sequence>MTQPLPETLLRQRAQTLAAPRLDDKTTEAPLTLMTLHVDEETYAVPAEQVIEVVTAPQTTHLPGQPDALRGVFNYRGRLLAHVDLGCWLGHPPAEPDHLLILQVDSDLFGLSTGVLGDTLSCDPAALDPRVDPYTTLETGRFTGVLMDEGRPVLVVNLNTLTEHIKTSLSGGHSQ</sequence>
<dbReference type="KEGG" id="tcd:AAIA72_10565"/>
<dbReference type="InterPro" id="IPR039315">
    <property type="entry name" value="CheW"/>
</dbReference>
<dbReference type="SUPFAM" id="SSF50341">
    <property type="entry name" value="CheW-like"/>
    <property type="match status" value="1"/>
</dbReference>
<name>A0AB39UTC9_9GAMM</name>
<proteinExistence type="predicted"/>
<reference evidence="2" key="1">
    <citation type="submission" date="2024-05" db="EMBL/GenBank/DDBJ databases">
        <title>Genome sequencing of novel strain.</title>
        <authorList>
            <person name="Ganbat D."/>
            <person name="Ganbat S."/>
            <person name="Lee S.-J."/>
        </authorList>
    </citation>
    <scope>NUCLEOTIDE SEQUENCE</scope>
    <source>
        <strain evidence="2">SMD15-11</strain>
    </source>
</reference>
<dbReference type="PROSITE" id="PS50851">
    <property type="entry name" value="CHEW"/>
    <property type="match status" value="1"/>
</dbReference>
<feature type="domain" description="CheW-like" evidence="1">
    <location>
        <begin position="30"/>
        <end position="167"/>
    </location>
</feature>
<dbReference type="AlphaFoldDB" id="A0AB39UTC9"/>
<dbReference type="SMART" id="SM00260">
    <property type="entry name" value="CheW"/>
    <property type="match status" value="1"/>
</dbReference>
<accession>A0AB39UTC9</accession>
<organism evidence="2">
    <name type="scientific">Thermohahella caldifontis</name>
    <dbReference type="NCBI Taxonomy" id="3142973"/>
    <lineage>
        <taxon>Bacteria</taxon>
        <taxon>Pseudomonadati</taxon>
        <taxon>Pseudomonadota</taxon>
        <taxon>Gammaproteobacteria</taxon>
        <taxon>Oceanospirillales</taxon>
        <taxon>Hahellaceae</taxon>
        <taxon>Thermohahella</taxon>
    </lineage>
</organism>
<dbReference type="Pfam" id="PF01584">
    <property type="entry name" value="CheW"/>
    <property type="match status" value="1"/>
</dbReference>
<evidence type="ECO:0000259" key="1">
    <source>
        <dbReference type="PROSITE" id="PS50851"/>
    </source>
</evidence>
<dbReference type="EMBL" id="CP154858">
    <property type="protein sequence ID" value="XDT71247.1"/>
    <property type="molecule type" value="Genomic_DNA"/>
</dbReference>
<dbReference type="GO" id="GO:0007165">
    <property type="term" value="P:signal transduction"/>
    <property type="evidence" value="ECO:0007669"/>
    <property type="project" value="InterPro"/>
</dbReference>
<dbReference type="GO" id="GO:0006935">
    <property type="term" value="P:chemotaxis"/>
    <property type="evidence" value="ECO:0007669"/>
    <property type="project" value="InterPro"/>
</dbReference>
<dbReference type="PANTHER" id="PTHR22617">
    <property type="entry name" value="CHEMOTAXIS SENSOR HISTIDINE KINASE-RELATED"/>
    <property type="match status" value="1"/>
</dbReference>
<dbReference type="Gene3D" id="2.40.50.180">
    <property type="entry name" value="CheA-289, Domain 4"/>
    <property type="match status" value="1"/>
</dbReference>
<protein>
    <submittedName>
        <fullName evidence="2">Chemotaxis protein CheW</fullName>
    </submittedName>
</protein>